<dbReference type="PANTHER" id="PTHR43776">
    <property type="entry name" value="TRANSPORT ATP-BINDING PROTEIN"/>
    <property type="match status" value="1"/>
</dbReference>
<evidence type="ECO:0000313" key="5">
    <source>
        <dbReference type="EMBL" id="KKL17338.1"/>
    </source>
</evidence>
<protein>
    <recommendedName>
        <fullName evidence="4">ABC transporter domain-containing protein</fullName>
    </recommendedName>
</protein>
<evidence type="ECO:0000256" key="2">
    <source>
        <dbReference type="ARBA" id="ARBA00022741"/>
    </source>
</evidence>
<dbReference type="InterPro" id="IPR050319">
    <property type="entry name" value="ABC_transp_ATP-bind"/>
</dbReference>
<dbReference type="Gene3D" id="3.40.50.300">
    <property type="entry name" value="P-loop containing nucleotide triphosphate hydrolases"/>
    <property type="match status" value="1"/>
</dbReference>
<organism evidence="5">
    <name type="scientific">marine sediment metagenome</name>
    <dbReference type="NCBI Taxonomy" id="412755"/>
    <lineage>
        <taxon>unclassified sequences</taxon>
        <taxon>metagenomes</taxon>
        <taxon>ecological metagenomes</taxon>
    </lineage>
</organism>
<name>A0A0F9DZR4_9ZZZZ</name>
<dbReference type="Pfam" id="PF00005">
    <property type="entry name" value="ABC_tran"/>
    <property type="match status" value="1"/>
</dbReference>
<dbReference type="GO" id="GO:0016887">
    <property type="term" value="F:ATP hydrolysis activity"/>
    <property type="evidence" value="ECO:0007669"/>
    <property type="project" value="InterPro"/>
</dbReference>
<dbReference type="GO" id="GO:0005524">
    <property type="term" value="F:ATP binding"/>
    <property type="evidence" value="ECO:0007669"/>
    <property type="project" value="UniProtKB-KW"/>
</dbReference>
<dbReference type="InterPro" id="IPR027417">
    <property type="entry name" value="P-loop_NTPase"/>
</dbReference>
<evidence type="ECO:0000256" key="1">
    <source>
        <dbReference type="ARBA" id="ARBA00022448"/>
    </source>
</evidence>
<evidence type="ECO:0000256" key="3">
    <source>
        <dbReference type="ARBA" id="ARBA00022840"/>
    </source>
</evidence>
<evidence type="ECO:0000259" key="4">
    <source>
        <dbReference type="Pfam" id="PF00005"/>
    </source>
</evidence>
<keyword evidence="1" id="KW-0813">Transport</keyword>
<proteinExistence type="predicted"/>
<reference evidence="5" key="1">
    <citation type="journal article" date="2015" name="Nature">
        <title>Complex archaea that bridge the gap between prokaryotes and eukaryotes.</title>
        <authorList>
            <person name="Spang A."/>
            <person name="Saw J.H."/>
            <person name="Jorgensen S.L."/>
            <person name="Zaremba-Niedzwiedzka K."/>
            <person name="Martijn J."/>
            <person name="Lind A.E."/>
            <person name="van Eijk R."/>
            <person name="Schleper C."/>
            <person name="Guy L."/>
            <person name="Ettema T.J."/>
        </authorList>
    </citation>
    <scope>NUCLEOTIDE SEQUENCE</scope>
</reference>
<keyword evidence="3" id="KW-0067">ATP-binding</keyword>
<sequence length="145" mass="15927">MLTVKNLIKHFDISGGLLDQLKVEKGRIVRRRTTVKALNGVSLTILPRETLGVVGESGCGKSTLARVLVRLHDPTAGRVLFEGRDISSLEGDPLKQLRSQMQFIFQDPYSSLDPRAPVGNSIAEGLVVHGVTDADERHERVSEML</sequence>
<feature type="domain" description="ABC transporter" evidence="4">
    <location>
        <begin position="38"/>
        <end position="133"/>
    </location>
</feature>
<dbReference type="AlphaFoldDB" id="A0A0F9DZR4"/>
<gene>
    <name evidence="5" type="ORF">LCGC14_2486550</name>
</gene>
<dbReference type="InterPro" id="IPR003439">
    <property type="entry name" value="ABC_transporter-like_ATP-bd"/>
</dbReference>
<accession>A0A0F9DZR4</accession>
<feature type="non-terminal residue" evidence="5">
    <location>
        <position position="145"/>
    </location>
</feature>
<comment type="caution">
    <text evidence="5">The sequence shown here is derived from an EMBL/GenBank/DDBJ whole genome shotgun (WGS) entry which is preliminary data.</text>
</comment>
<dbReference type="EMBL" id="LAZR01039298">
    <property type="protein sequence ID" value="KKL17338.1"/>
    <property type="molecule type" value="Genomic_DNA"/>
</dbReference>
<keyword evidence="2" id="KW-0547">Nucleotide-binding</keyword>
<dbReference type="SUPFAM" id="SSF52540">
    <property type="entry name" value="P-loop containing nucleoside triphosphate hydrolases"/>
    <property type="match status" value="1"/>
</dbReference>